<dbReference type="InterPro" id="IPR027417">
    <property type="entry name" value="P-loop_NTPase"/>
</dbReference>
<evidence type="ECO:0000313" key="3">
    <source>
        <dbReference type="Proteomes" id="UP000229647"/>
    </source>
</evidence>
<evidence type="ECO:0000259" key="1">
    <source>
        <dbReference type="PROSITE" id="PS51192"/>
    </source>
</evidence>
<dbReference type="Gene3D" id="3.40.50.300">
    <property type="entry name" value="P-loop containing nucleotide triphosphate hydrolases"/>
    <property type="match status" value="1"/>
</dbReference>
<dbReference type="GO" id="GO:0003677">
    <property type="term" value="F:DNA binding"/>
    <property type="evidence" value="ECO:0007669"/>
    <property type="project" value="InterPro"/>
</dbReference>
<keyword evidence="2" id="KW-0378">Hydrolase</keyword>
<evidence type="ECO:0000313" key="2">
    <source>
        <dbReference type="EMBL" id="PJA56091.1"/>
    </source>
</evidence>
<proteinExistence type="predicted"/>
<feature type="non-terminal residue" evidence="2">
    <location>
        <position position="260"/>
    </location>
</feature>
<organism evidence="2 3">
    <name type="scientific">Candidatus Roizmanbacteria bacterium CG_4_9_14_3_um_filter_33_18</name>
    <dbReference type="NCBI Taxonomy" id="1974841"/>
    <lineage>
        <taxon>Bacteria</taxon>
        <taxon>Candidatus Roizmaniibacteriota</taxon>
    </lineage>
</organism>
<accession>A0A2M7XZB5</accession>
<dbReference type="EMBL" id="PFWL01000005">
    <property type="protein sequence ID" value="PJA56091.1"/>
    <property type="molecule type" value="Genomic_DNA"/>
</dbReference>
<keyword evidence="2" id="KW-0540">Nuclease</keyword>
<keyword evidence="2" id="KW-0255">Endonuclease</keyword>
<dbReference type="SMART" id="SM00487">
    <property type="entry name" value="DEXDc"/>
    <property type="match status" value="1"/>
</dbReference>
<dbReference type="GO" id="GO:0016787">
    <property type="term" value="F:hydrolase activity"/>
    <property type="evidence" value="ECO:0007669"/>
    <property type="project" value="InterPro"/>
</dbReference>
<dbReference type="Proteomes" id="UP000229647">
    <property type="component" value="Unassembled WGS sequence"/>
</dbReference>
<dbReference type="SUPFAM" id="SSF52540">
    <property type="entry name" value="P-loop containing nucleoside triphosphate hydrolases"/>
    <property type="match status" value="1"/>
</dbReference>
<dbReference type="GO" id="GO:0004519">
    <property type="term" value="F:endonuclease activity"/>
    <property type="evidence" value="ECO:0007669"/>
    <property type="project" value="UniProtKB-KW"/>
</dbReference>
<dbReference type="GO" id="GO:0005524">
    <property type="term" value="F:ATP binding"/>
    <property type="evidence" value="ECO:0007669"/>
    <property type="project" value="InterPro"/>
</dbReference>
<dbReference type="InterPro" id="IPR006935">
    <property type="entry name" value="Helicase/UvrB_N"/>
</dbReference>
<dbReference type="Pfam" id="PF04851">
    <property type="entry name" value="ResIII"/>
    <property type="match status" value="1"/>
</dbReference>
<reference evidence="3" key="1">
    <citation type="submission" date="2017-09" db="EMBL/GenBank/DDBJ databases">
        <title>Depth-based differentiation of microbial function through sediment-hosted aquifers and enrichment of novel symbionts in the deep terrestrial subsurface.</title>
        <authorList>
            <person name="Probst A.J."/>
            <person name="Ladd B."/>
            <person name="Jarett J.K."/>
            <person name="Geller-Mcgrath D.E."/>
            <person name="Sieber C.M.K."/>
            <person name="Emerson J.B."/>
            <person name="Anantharaman K."/>
            <person name="Thomas B.C."/>
            <person name="Malmstrom R."/>
            <person name="Stieglmeier M."/>
            <person name="Klingl A."/>
            <person name="Woyke T."/>
            <person name="Ryan C.M."/>
            <person name="Banfield J.F."/>
        </authorList>
    </citation>
    <scope>NUCLEOTIDE SEQUENCE [LARGE SCALE GENOMIC DNA]</scope>
</reference>
<gene>
    <name evidence="2" type="ORF">CO165_00085</name>
</gene>
<dbReference type="AlphaFoldDB" id="A0A2M7XZB5"/>
<dbReference type="InterPro" id="IPR014001">
    <property type="entry name" value="Helicase_ATP-bd"/>
</dbReference>
<name>A0A2M7XZB5_9BACT</name>
<sequence>MKFKFNKNLDYQIEAINAVAEIFETGKNLINNKETFELQSSPIISNELEVDKIRILENLKNIQKQNNIEEVEKLDSMDFSVEMETGTGKTYVYLRTILELNKKYNLKKFIILVPSVAIREGVLKTIEQTKEHFREIYNTHFGYFSYDSKKLSRVREFAQSINIQIMIMTIQSFNKDSNIMRQTPDRFNGESPLNLVSKTKPVVIMDEPQNMESELSKSAISDLDSLFRLRYSATHKHIYNLVYRLTPYDAYSKGLVKKIE</sequence>
<dbReference type="PROSITE" id="PS51192">
    <property type="entry name" value="HELICASE_ATP_BIND_1"/>
    <property type="match status" value="1"/>
</dbReference>
<protein>
    <submittedName>
        <fullName evidence="2">Type III restriction endonuclease subunit R</fullName>
    </submittedName>
</protein>
<comment type="caution">
    <text evidence="2">The sequence shown here is derived from an EMBL/GenBank/DDBJ whole genome shotgun (WGS) entry which is preliminary data.</text>
</comment>
<feature type="domain" description="Helicase ATP-binding" evidence="1">
    <location>
        <begin position="70"/>
        <end position="253"/>
    </location>
</feature>